<gene>
    <name evidence="4" type="primary">LOC106461419</name>
</gene>
<dbReference type="InterPro" id="IPR011765">
    <property type="entry name" value="Pept_M16_N"/>
</dbReference>
<dbReference type="GeneID" id="106461419"/>
<dbReference type="InterPro" id="IPR011249">
    <property type="entry name" value="Metalloenz_LuxS/M16"/>
</dbReference>
<dbReference type="SUPFAM" id="SSF63411">
    <property type="entry name" value="LuxS/MPP-like metallohydrolase"/>
    <property type="match status" value="4"/>
</dbReference>
<dbReference type="PANTHER" id="PTHR43016:SF16">
    <property type="entry name" value="METALLOPROTEASE, PUTATIVE (AFU_ORTHOLOGUE AFUA_4G07610)-RELATED"/>
    <property type="match status" value="1"/>
</dbReference>
<dbReference type="RefSeq" id="XP_013776693.2">
    <property type="nucleotide sequence ID" value="XM_013921239.2"/>
</dbReference>
<dbReference type="Gene3D" id="3.30.830.10">
    <property type="entry name" value="Metalloenzyme, LuxS/M16 peptidase-like"/>
    <property type="match status" value="4"/>
</dbReference>
<feature type="domain" description="Peptidase M16 C-terminal" evidence="2">
    <location>
        <begin position="290"/>
        <end position="459"/>
    </location>
</feature>
<sequence>MIRTIRYIFSHQDLYRFFISPTLSLSSKGFELKLQWLSTTSSKISNIWFANCITVLPSNSMGETNTVTNCIVSLSDNSSTLDSGCDKSSKIAEGESYFGFEPIAAVTADGEIKISKYRSKRTNILVYIADVEGPVVNGYFCLGTEAHDDDGLPHTLEHLIFMGSEDFPYKGTLDLMANCCLSSGTNAWTDTDHTCYTLTTAGAEGFLTLLPVYLDHILYPTLLESAYLTEVHHVTGEGEDAGVVYCETQGTENTAESLCKLTLLRAMYPGDCGYRYETGGLMKNIREKTTHDRVKDYHGKFYRPDNLCIIVTGKIKPADLFEAILTIEKKILLKSYNEEGEQPWKKPIPPLTKSSDVTVPFPDDDDEDSGIVMVGWRGPCVNQFEQLSAITVLLDYLTETSIATLEREFVEIPDPFCSSVNYSIIENFETCIYLTFENVPKNKLNSVKAKFLEILKKFDDGTEIIDVERMNSVIHKKHQHLLRQVESDPHDTIAEKLITDFLYGGSLGDLQQRLCEIPLLNCLLTAKSDFWIGLIKDYFIKPPIVVVIGKPDPCLMKQMADKEKARVLNQKKMLGKKGLQEKGKILKGAIKNNETKLPDNVLSKVPVPSLANIQFHSVTCSNNYSADDAIKNKDFIVDTLPCRFQLDDVKTNFVQILVLMNTCSVPSELRLFLPILMELLVESPVLQNQELITWDKVMKELEADTVGWSTCSGLGGEANFFSGCYTQVAYLNLVVEINKYFQGVDWVQKLIYQTSFMPERIAVIAKKMINSIADLKRDGSEVVAALINNMCFSSRSNHWADSMYRQYTFLKKILGLMISNPQQVVDSLDKLRHQLTNPENITVHMTTSVKKLCAKNNPKVPWEHIFLPENFTKLCHSKLEILHCHQTLNPLSSDLPLSAIIGVGAIESSYLIQAVSSISSYSDPDIPALLLLIQYLTQSEGPFWQQIRGQGLAYHYSIDLQPADGLLYMIFQESTDIVQAYQAAKAVVDGYFSGSLKWDPLLLNSSKNSLMFEFIEKEKTVDSVSYQSMLSYFRGVDMMYNRKLMELVSQVSFSEMERVGKKYLIPLFAPHESRLAICCHPQKVKEVISEFKKIGREIVFIKNPEKSFLTQM</sequence>
<dbReference type="Pfam" id="PF00675">
    <property type="entry name" value="Peptidase_M16"/>
    <property type="match status" value="1"/>
</dbReference>
<dbReference type="Proteomes" id="UP000694941">
    <property type="component" value="Unplaced"/>
</dbReference>
<evidence type="ECO:0000313" key="4">
    <source>
        <dbReference type="RefSeq" id="XP_013776693.2"/>
    </source>
</evidence>
<organism evidence="3 4">
    <name type="scientific">Limulus polyphemus</name>
    <name type="common">Atlantic horseshoe crab</name>
    <dbReference type="NCBI Taxonomy" id="6850"/>
    <lineage>
        <taxon>Eukaryota</taxon>
        <taxon>Metazoa</taxon>
        <taxon>Ecdysozoa</taxon>
        <taxon>Arthropoda</taxon>
        <taxon>Chelicerata</taxon>
        <taxon>Merostomata</taxon>
        <taxon>Xiphosura</taxon>
        <taxon>Limulidae</taxon>
        <taxon>Limulus</taxon>
    </lineage>
</organism>
<name>A0ABM1B816_LIMPO</name>
<evidence type="ECO:0000259" key="1">
    <source>
        <dbReference type="Pfam" id="PF00675"/>
    </source>
</evidence>
<dbReference type="Pfam" id="PF05193">
    <property type="entry name" value="Peptidase_M16_C"/>
    <property type="match status" value="1"/>
</dbReference>
<proteinExistence type="predicted"/>
<feature type="domain" description="Peptidase M16 N-terminal" evidence="1">
    <location>
        <begin position="145"/>
        <end position="235"/>
    </location>
</feature>
<accession>A0ABM1B816</accession>
<evidence type="ECO:0000259" key="2">
    <source>
        <dbReference type="Pfam" id="PF05193"/>
    </source>
</evidence>
<reference evidence="4" key="1">
    <citation type="submission" date="2025-08" db="UniProtKB">
        <authorList>
            <consortium name="RefSeq"/>
        </authorList>
    </citation>
    <scope>IDENTIFICATION</scope>
    <source>
        <tissue evidence="4">Muscle</tissue>
    </source>
</reference>
<dbReference type="PANTHER" id="PTHR43016">
    <property type="entry name" value="PRESEQUENCE PROTEASE"/>
    <property type="match status" value="1"/>
</dbReference>
<dbReference type="InterPro" id="IPR007863">
    <property type="entry name" value="Peptidase_M16_C"/>
</dbReference>
<evidence type="ECO:0000313" key="3">
    <source>
        <dbReference type="Proteomes" id="UP000694941"/>
    </source>
</evidence>
<protein>
    <submittedName>
        <fullName evidence="4">Uncharacterized protein C05D11.1-like isoform X1</fullName>
    </submittedName>
</protein>
<keyword evidence="3" id="KW-1185">Reference proteome</keyword>